<evidence type="ECO:0000259" key="5">
    <source>
        <dbReference type="Pfam" id="PF00501"/>
    </source>
</evidence>
<dbReference type="Pfam" id="PF00501">
    <property type="entry name" value="AMP-binding"/>
    <property type="match status" value="1"/>
</dbReference>
<dbReference type="InterPro" id="IPR045851">
    <property type="entry name" value="AMP-bd_C_sf"/>
</dbReference>
<dbReference type="InterPro" id="IPR042099">
    <property type="entry name" value="ANL_N_sf"/>
</dbReference>
<name>A0ABD6A6N9_9EURY</name>
<evidence type="ECO:0000256" key="4">
    <source>
        <dbReference type="ARBA" id="ARBA00022840"/>
    </source>
</evidence>
<dbReference type="InterPro" id="IPR051087">
    <property type="entry name" value="Mitochondrial_ACSM"/>
</dbReference>
<dbReference type="SUPFAM" id="SSF56801">
    <property type="entry name" value="Acetyl-CoA synthetase-like"/>
    <property type="match status" value="1"/>
</dbReference>
<dbReference type="PROSITE" id="PS00455">
    <property type="entry name" value="AMP_BINDING"/>
    <property type="match status" value="1"/>
</dbReference>
<sequence length="553" mass="61227">MDWDSFDPVDDRDEFTWDDIYAEADWDAPESLNVGHEVCDRHAEADPDRVALEWAGKEGERETTTFGDLRDRSNRFANVLAERIDRGDRVFSYMPRIPEHYAAMVGTLKTGAVWGSVNERFGPDGIAYRLADCDARVVVTTGDNRDTVAEALADVPSVEHVIVVGERREGDVDFREATTAASDEFEVADTSGEDDALLYYTSGTTGRAKGVLHKQRWVAGVAATQKLAVDVREDDLYWSTADLGWLTGPINTLGAWFWGTSMFTSESEFDPEEWADLLDEYPITVLFSVPTAYRMLRESASVLEGKDVDVRHALSIGEPLSAGVVEWGEEALGVTILDTYGQTETGNMIINNYPTMEVRPGSMGQPLPGVTAAVIDPETGEELPPGETGVIAERGDFPCFFAEYWEQPEKTADCFLDDWYLSGDLGHLDSDGYFWFEGRADDVIISAGYRIGPFEVESSLGEHPAVAEAAVVPMPDTERGNIVKAFVVLSADYEPSDDLVTDVQEHVRNELAAHEYPREIEFVDDLPKTVTGKIRRTELRDRVPDSPGESESA</sequence>
<dbReference type="PANTHER" id="PTHR43605:SF10">
    <property type="entry name" value="ACYL-COA SYNTHETASE MEDIUM CHAIN FAMILY MEMBER 3"/>
    <property type="match status" value="1"/>
</dbReference>
<keyword evidence="4" id="KW-0067">ATP-binding</keyword>
<dbReference type="GO" id="GO:0016878">
    <property type="term" value="F:acid-thiol ligase activity"/>
    <property type="evidence" value="ECO:0007669"/>
    <property type="project" value="UniProtKB-ARBA"/>
</dbReference>
<dbReference type="Gene3D" id="3.40.50.12780">
    <property type="entry name" value="N-terminal domain of ligase-like"/>
    <property type="match status" value="1"/>
</dbReference>
<evidence type="ECO:0000256" key="1">
    <source>
        <dbReference type="ARBA" id="ARBA00006432"/>
    </source>
</evidence>
<protein>
    <submittedName>
        <fullName evidence="7">Acyl-CoA synthetase</fullName>
    </submittedName>
</protein>
<gene>
    <name evidence="7" type="ORF">ACFQPE_03295</name>
</gene>
<dbReference type="Pfam" id="PF13193">
    <property type="entry name" value="AMP-binding_C"/>
    <property type="match status" value="1"/>
</dbReference>
<feature type="domain" description="AMP-binding enzyme C-terminal" evidence="6">
    <location>
        <begin position="455"/>
        <end position="533"/>
    </location>
</feature>
<dbReference type="Gene3D" id="3.30.300.30">
    <property type="match status" value="1"/>
</dbReference>
<evidence type="ECO:0000259" key="6">
    <source>
        <dbReference type="Pfam" id="PF13193"/>
    </source>
</evidence>
<dbReference type="GeneID" id="79314797"/>
<dbReference type="InterPro" id="IPR000873">
    <property type="entry name" value="AMP-dep_synth/lig_dom"/>
</dbReference>
<evidence type="ECO:0000313" key="8">
    <source>
        <dbReference type="Proteomes" id="UP001596547"/>
    </source>
</evidence>
<dbReference type="AlphaFoldDB" id="A0ABD6A6N9"/>
<keyword evidence="8" id="KW-1185">Reference proteome</keyword>
<proteinExistence type="inferred from homology"/>
<dbReference type="InterPro" id="IPR020845">
    <property type="entry name" value="AMP-binding_CS"/>
</dbReference>
<evidence type="ECO:0000256" key="3">
    <source>
        <dbReference type="ARBA" id="ARBA00022741"/>
    </source>
</evidence>
<organism evidence="7 8">
    <name type="scientific">Halomarina halobia</name>
    <dbReference type="NCBI Taxonomy" id="3033386"/>
    <lineage>
        <taxon>Archaea</taxon>
        <taxon>Methanobacteriati</taxon>
        <taxon>Methanobacteriota</taxon>
        <taxon>Stenosarchaea group</taxon>
        <taxon>Halobacteria</taxon>
        <taxon>Halobacteriales</taxon>
        <taxon>Natronomonadaceae</taxon>
        <taxon>Halomarina</taxon>
    </lineage>
</organism>
<dbReference type="InterPro" id="IPR025110">
    <property type="entry name" value="AMP-bd_C"/>
</dbReference>
<comment type="caution">
    <text evidence="7">The sequence shown here is derived from an EMBL/GenBank/DDBJ whole genome shotgun (WGS) entry which is preliminary data.</text>
</comment>
<dbReference type="GO" id="GO:0005524">
    <property type="term" value="F:ATP binding"/>
    <property type="evidence" value="ECO:0007669"/>
    <property type="project" value="UniProtKB-KW"/>
</dbReference>
<feature type="domain" description="AMP-dependent synthetase/ligase" evidence="5">
    <location>
        <begin position="40"/>
        <end position="405"/>
    </location>
</feature>
<dbReference type="PANTHER" id="PTHR43605">
    <property type="entry name" value="ACYL-COENZYME A SYNTHETASE"/>
    <property type="match status" value="1"/>
</dbReference>
<reference evidence="7 8" key="1">
    <citation type="journal article" date="2019" name="Int. J. Syst. Evol. Microbiol.">
        <title>The Global Catalogue of Microorganisms (GCM) 10K type strain sequencing project: providing services to taxonomists for standard genome sequencing and annotation.</title>
        <authorList>
            <consortium name="The Broad Institute Genomics Platform"/>
            <consortium name="The Broad Institute Genome Sequencing Center for Infectious Disease"/>
            <person name="Wu L."/>
            <person name="Ma J."/>
        </authorList>
    </citation>
    <scope>NUCLEOTIDE SEQUENCE [LARGE SCALE GENOMIC DNA]</scope>
    <source>
        <strain evidence="7 8">PSR21</strain>
    </source>
</reference>
<keyword evidence="2" id="KW-0436">Ligase</keyword>
<dbReference type="EMBL" id="JBHTBF010000001">
    <property type="protein sequence ID" value="MFC7315821.1"/>
    <property type="molecule type" value="Genomic_DNA"/>
</dbReference>
<evidence type="ECO:0000256" key="2">
    <source>
        <dbReference type="ARBA" id="ARBA00022598"/>
    </source>
</evidence>
<evidence type="ECO:0000313" key="7">
    <source>
        <dbReference type="EMBL" id="MFC7315821.1"/>
    </source>
</evidence>
<comment type="similarity">
    <text evidence="1">Belongs to the ATP-dependent AMP-binding enzyme family.</text>
</comment>
<dbReference type="GO" id="GO:0016405">
    <property type="term" value="F:CoA-ligase activity"/>
    <property type="evidence" value="ECO:0007669"/>
    <property type="project" value="UniProtKB-ARBA"/>
</dbReference>
<dbReference type="FunFam" id="3.30.300.30:FF:000005">
    <property type="entry name" value="Acyl-coenzyme A synthetase ACSM5, mitochondrial"/>
    <property type="match status" value="1"/>
</dbReference>
<dbReference type="Proteomes" id="UP001596547">
    <property type="component" value="Unassembled WGS sequence"/>
</dbReference>
<keyword evidence="3" id="KW-0547">Nucleotide-binding</keyword>
<dbReference type="RefSeq" id="WP_276305222.1">
    <property type="nucleotide sequence ID" value="NZ_CP119992.1"/>
</dbReference>
<accession>A0ABD6A6N9</accession>